<evidence type="ECO:0000313" key="1">
    <source>
        <dbReference type="EMBL" id="ACZ39415.1"/>
    </source>
</evidence>
<reference evidence="1 2" key="2">
    <citation type="journal article" date="2010" name="Stand. Genomic Sci.">
        <title>Complete genome sequence of Desulfohalobium retbaense type strain (HR(100)).</title>
        <authorList>
            <person name="Spring S."/>
            <person name="Nolan M."/>
            <person name="Lapidus A."/>
            <person name="Glavina Del Rio T."/>
            <person name="Copeland A."/>
            <person name="Tice H."/>
            <person name="Cheng J.F."/>
            <person name="Lucas S."/>
            <person name="Land M."/>
            <person name="Chen F."/>
            <person name="Bruce D."/>
            <person name="Goodwin L."/>
            <person name="Pitluck S."/>
            <person name="Ivanova N."/>
            <person name="Mavromatis K."/>
            <person name="Mikhailova N."/>
            <person name="Pati A."/>
            <person name="Chen A."/>
            <person name="Palaniappan K."/>
            <person name="Hauser L."/>
            <person name="Chang Y.J."/>
            <person name="Jeffries C.D."/>
            <person name="Munk C."/>
            <person name="Kiss H."/>
            <person name="Chain P."/>
            <person name="Han C."/>
            <person name="Brettin T."/>
            <person name="Detter J.C."/>
            <person name="Schuler E."/>
            <person name="Goker M."/>
            <person name="Rohde M."/>
            <person name="Bristow J."/>
            <person name="Eisen J.A."/>
            <person name="Markowitz V."/>
            <person name="Hugenholtz P."/>
            <person name="Kyrpides N.C."/>
            <person name="Klenk H.P."/>
        </authorList>
    </citation>
    <scope>NUCLEOTIDE SEQUENCE [LARGE SCALE GENOMIC DNA]</scope>
    <source>
        <strain evidence="2">ATCC 49802 / DSM 20745 / S 6022</strain>
    </source>
</reference>
<sequence length="407" mass="43608">MGRSPLALAVTGADGAPLTRLRYANTPGTPAFRYHPDRIHVTATLGDVLATEGAGSQRGVQVRLTVPRGWLTLPGTTRFLPAGESSVSWTVYPRGLPGDYTVPLRVEVLRDGRVAASAETSVAVTVEAYSQFDPARHSLPFANTVADLGVVRPDPALFARTYRLTLLPQAFFRGLYGAVVLLGGESGAPHGGLCTGMARAALEQSLDALPPGANLLNEVIILHGRQLTDRALLSSAPWFFWPGPARAFRRFRADLLSSGRSDRCWDIGVPRPWRRDIARALVGEGHTVVPYGFRQESPDRVEVLVWDPNHPTGPGAAASILTLDLHGDTYGYRHRAALGERRTTIIAVRQAAYRRGRTALLASAASLLLYPASVGLTRRRLTIGGAVIAGATGITLAAARVTRRVAA</sequence>
<dbReference type="HOGENOM" id="CLU_707752_0_0_0"/>
<name>D1C598_SPHTD</name>
<accession>D1C598</accession>
<dbReference type="STRING" id="479434.Sthe_1985"/>
<gene>
    <name evidence="1" type="ordered locus">Sthe_1985</name>
</gene>
<dbReference type="InParanoid" id="D1C598"/>
<keyword evidence="2" id="KW-1185">Reference proteome</keyword>
<reference evidence="2" key="1">
    <citation type="submission" date="2009-11" db="EMBL/GenBank/DDBJ databases">
        <title>The complete chromosome 1 of Sphaerobacter thermophilus DSM 20745.</title>
        <authorList>
            <person name="Lucas S."/>
            <person name="Copeland A."/>
            <person name="Lapidus A."/>
            <person name="Glavina del Rio T."/>
            <person name="Dalin E."/>
            <person name="Tice H."/>
            <person name="Bruce D."/>
            <person name="Goodwin L."/>
            <person name="Pitluck S."/>
            <person name="Kyrpides N."/>
            <person name="Mavromatis K."/>
            <person name="Ivanova N."/>
            <person name="Mikhailova N."/>
            <person name="LaButti K.M."/>
            <person name="Clum A."/>
            <person name="Sun H.I."/>
            <person name="Brettin T."/>
            <person name="Detter J.C."/>
            <person name="Han C."/>
            <person name="Larimer F."/>
            <person name="Land M."/>
            <person name="Hauser L."/>
            <person name="Markowitz V."/>
            <person name="Cheng J.F."/>
            <person name="Hugenholtz P."/>
            <person name="Woyke T."/>
            <person name="Wu D."/>
            <person name="Steenblock K."/>
            <person name="Schneider S."/>
            <person name="Pukall R."/>
            <person name="Goeker M."/>
            <person name="Klenk H.P."/>
            <person name="Eisen J.A."/>
        </authorList>
    </citation>
    <scope>NUCLEOTIDE SEQUENCE [LARGE SCALE GENOMIC DNA]</scope>
    <source>
        <strain evidence="2">ATCC 49802 / DSM 20745 / S 6022</strain>
    </source>
</reference>
<dbReference type="KEGG" id="sti:Sthe_1985"/>
<dbReference type="Proteomes" id="UP000002027">
    <property type="component" value="Chromosome 1"/>
</dbReference>
<evidence type="ECO:0000313" key="2">
    <source>
        <dbReference type="Proteomes" id="UP000002027"/>
    </source>
</evidence>
<dbReference type="eggNOG" id="ENOG5030TB9">
    <property type="taxonomic scope" value="Bacteria"/>
</dbReference>
<dbReference type="EMBL" id="CP001823">
    <property type="protein sequence ID" value="ACZ39415.1"/>
    <property type="molecule type" value="Genomic_DNA"/>
</dbReference>
<proteinExistence type="predicted"/>
<protein>
    <submittedName>
        <fullName evidence="1">Uncharacterized protein</fullName>
    </submittedName>
</protein>
<dbReference type="AlphaFoldDB" id="D1C598"/>
<dbReference type="OrthoDB" id="158837at2"/>
<dbReference type="RefSeq" id="WP_012872461.1">
    <property type="nucleotide sequence ID" value="NC_013523.1"/>
</dbReference>
<organism evidence="1 2">
    <name type="scientific">Sphaerobacter thermophilus (strain ATCC 49802 / DSM 20745 / KCCM 41009 / NCIMB 13125 / S 6022)</name>
    <dbReference type="NCBI Taxonomy" id="479434"/>
    <lineage>
        <taxon>Bacteria</taxon>
        <taxon>Pseudomonadati</taxon>
        <taxon>Thermomicrobiota</taxon>
        <taxon>Thermomicrobia</taxon>
        <taxon>Sphaerobacterales</taxon>
        <taxon>Sphaerobacterineae</taxon>
        <taxon>Sphaerobacteraceae</taxon>
        <taxon>Sphaerobacter</taxon>
    </lineage>
</organism>